<dbReference type="GO" id="GO:0046872">
    <property type="term" value="F:metal ion binding"/>
    <property type="evidence" value="ECO:0007669"/>
    <property type="project" value="UniProtKB-KW"/>
</dbReference>
<evidence type="ECO:0000313" key="6">
    <source>
        <dbReference type="Proteomes" id="UP001244295"/>
    </source>
</evidence>
<protein>
    <submittedName>
        <fullName evidence="5">2-keto-4-pentenoate hydratase/2-oxohepta-3-ene-1,7-dioic acid hydratase in catechol pathway</fullName>
    </submittedName>
</protein>
<gene>
    <name evidence="5" type="ORF">J2W25_002789</name>
</gene>
<dbReference type="InterPro" id="IPR036663">
    <property type="entry name" value="Fumarylacetoacetase_C_sf"/>
</dbReference>
<evidence type="ECO:0000256" key="1">
    <source>
        <dbReference type="ARBA" id="ARBA00001946"/>
    </source>
</evidence>
<dbReference type="GO" id="GO:0003824">
    <property type="term" value="F:catalytic activity"/>
    <property type="evidence" value="ECO:0007669"/>
    <property type="project" value="InterPro"/>
</dbReference>
<dbReference type="InterPro" id="IPR011234">
    <property type="entry name" value="Fumarylacetoacetase-like_C"/>
</dbReference>
<comment type="similarity">
    <text evidence="2">Belongs to the FAH family.</text>
</comment>
<dbReference type="AlphaFoldDB" id="A0AAW8DWB0"/>
<comment type="caution">
    <text evidence="5">The sequence shown here is derived from an EMBL/GenBank/DDBJ whole genome shotgun (WGS) entry which is preliminary data.</text>
</comment>
<sequence length="316" mass="34135">MRLCTFSTDAFSRHVGLALPEQRLLDVSSALPGDPRFATLLDVIQHEDDTLPMLRTLLGSTQMPQGCLHDLKDVRIELPYQPPQIRCFSVYEQHLKNAFRQVAANVSPAAGAPAWAMQIPAAFYETPVYYKGVRLNLSGPGAPVRRPAPGTMLDYEAELAVVVGRGGKNIDASAAMAHVFGYVVFNDFSERAQLMKELRSGVGTGPAKGKDFDGSNSLGPWIVTADEIADPHALDVTVRVNGQVRGQGSTSGMTHRIDRILSFASQNETLHAGELLATGCVPECAGVEHWRFLDDGDRVEVEIAGLGVLENTVIAA</sequence>
<evidence type="ECO:0000256" key="2">
    <source>
        <dbReference type="ARBA" id="ARBA00010211"/>
    </source>
</evidence>
<organism evidence="5 6">
    <name type="scientific">Variovorax boronicumulans</name>
    <dbReference type="NCBI Taxonomy" id="436515"/>
    <lineage>
        <taxon>Bacteria</taxon>
        <taxon>Pseudomonadati</taxon>
        <taxon>Pseudomonadota</taxon>
        <taxon>Betaproteobacteria</taxon>
        <taxon>Burkholderiales</taxon>
        <taxon>Comamonadaceae</taxon>
        <taxon>Variovorax</taxon>
    </lineage>
</organism>
<evidence type="ECO:0000256" key="3">
    <source>
        <dbReference type="ARBA" id="ARBA00022723"/>
    </source>
</evidence>
<dbReference type="RefSeq" id="WP_095947815.1">
    <property type="nucleotide sequence ID" value="NZ_JAUSRQ010000003.1"/>
</dbReference>
<dbReference type="GO" id="GO:0044281">
    <property type="term" value="P:small molecule metabolic process"/>
    <property type="evidence" value="ECO:0007669"/>
    <property type="project" value="UniProtKB-ARBA"/>
</dbReference>
<dbReference type="PANTHER" id="PTHR42796">
    <property type="entry name" value="FUMARYLACETOACETATE HYDROLASE DOMAIN-CONTAINING PROTEIN 2A-RELATED"/>
    <property type="match status" value="1"/>
</dbReference>
<reference evidence="5" key="1">
    <citation type="submission" date="2023-07" db="EMBL/GenBank/DDBJ databases">
        <title>Sorghum-associated microbial communities from plants grown in Nebraska, USA.</title>
        <authorList>
            <person name="Schachtman D."/>
        </authorList>
    </citation>
    <scope>NUCLEOTIDE SEQUENCE</scope>
    <source>
        <strain evidence="5">DS2795</strain>
    </source>
</reference>
<proteinExistence type="inferred from homology"/>
<feature type="domain" description="Fumarylacetoacetase-like C-terminal" evidence="4">
    <location>
        <begin position="102"/>
        <end position="313"/>
    </location>
</feature>
<dbReference type="SUPFAM" id="SSF56529">
    <property type="entry name" value="FAH"/>
    <property type="match status" value="1"/>
</dbReference>
<evidence type="ECO:0000259" key="4">
    <source>
        <dbReference type="Pfam" id="PF01557"/>
    </source>
</evidence>
<dbReference type="EMBL" id="JAUSRR010000004">
    <property type="protein sequence ID" value="MDP9923766.1"/>
    <property type="molecule type" value="Genomic_DNA"/>
</dbReference>
<keyword evidence="3" id="KW-0479">Metal-binding</keyword>
<dbReference type="Pfam" id="PF01557">
    <property type="entry name" value="FAA_hydrolase"/>
    <property type="match status" value="1"/>
</dbReference>
<dbReference type="Proteomes" id="UP001244295">
    <property type="component" value="Unassembled WGS sequence"/>
</dbReference>
<dbReference type="InterPro" id="IPR051121">
    <property type="entry name" value="FAH"/>
</dbReference>
<name>A0AAW8DWB0_9BURK</name>
<comment type="cofactor">
    <cofactor evidence="1">
        <name>Mg(2+)</name>
        <dbReference type="ChEBI" id="CHEBI:18420"/>
    </cofactor>
</comment>
<dbReference type="Gene3D" id="3.90.850.10">
    <property type="entry name" value="Fumarylacetoacetase-like, C-terminal domain"/>
    <property type="match status" value="1"/>
</dbReference>
<accession>A0AAW8DWB0</accession>
<dbReference type="PANTHER" id="PTHR42796:SF4">
    <property type="entry name" value="FUMARYLACETOACETATE HYDROLASE DOMAIN-CONTAINING PROTEIN 2A"/>
    <property type="match status" value="1"/>
</dbReference>
<evidence type="ECO:0000313" key="5">
    <source>
        <dbReference type="EMBL" id="MDP9923766.1"/>
    </source>
</evidence>